<reference evidence="2" key="1">
    <citation type="submission" date="2022-12" db="EMBL/GenBank/DDBJ databases">
        <title>Reference genome sequencing for broad-spectrum identification of bacterial and archaeal isolates by mass spectrometry.</title>
        <authorList>
            <person name="Sekiguchi Y."/>
            <person name="Tourlousse D.M."/>
        </authorList>
    </citation>
    <scope>NUCLEOTIDE SEQUENCE</scope>
    <source>
        <strain evidence="2">301</strain>
    </source>
</reference>
<dbReference type="NCBIfam" id="TIGR02001">
    <property type="entry name" value="gcw_chp"/>
    <property type="match status" value="1"/>
</dbReference>
<evidence type="ECO:0000313" key="5">
    <source>
        <dbReference type="Proteomes" id="UP001245370"/>
    </source>
</evidence>
<proteinExistence type="predicted"/>
<keyword evidence="5" id="KW-1185">Reference proteome</keyword>
<name>A0A9W6FLS6_XANFL</name>
<organism evidence="2 4">
    <name type="scientific">Xanthobacter flavus</name>
    <dbReference type="NCBI Taxonomy" id="281"/>
    <lineage>
        <taxon>Bacteria</taxon>
        <taxon>Pseudomonadati</taxon>
        <taxon>Pseudomonadota</taxon>
        <taxon>Alphaproteobacteria</taxon>
        <taxon>Hyphomicrobiales</taxon>
        <taxon>Xanthobacteraceae</taxon>
        <taxon>Xanthobacter</taxon>
    </lineage>
</organism>
<dbReference type="RefSeq" id="WP_229645313.1">
    <property type="nucleotide sequence ID" value="NZ_BSDO01000008.1"/>
</dbReference>
<dbReference type="AlphaFoldDB" id="A0A9W6FLS6"/>
<dbReference type="EMBL" id="JAVDPY010000008">
    <property type="protein sequence ID" value="MDR6335632.1"/>
    <property type="molecule type" value="Genomic_DNA"/>
</dbReference>
<feature type="chain" id="PRO_5040880977" evidence="1">
    <location>
        <begin position="25"/>
        <end position="313"/>
    </location>
</feature>
<comment type="caution">
    <text evidence="2">The sequence shown here is derived from an EMBL/GenBank/DDBJ whole genome shotgun (WGS) entry which is preliminary data.</text>
</comment>
<reference evidence="3 5" key="2">
    <citation type="submission" date="2023-07" db="EMBL/GenBank/DDBJ databases">
        <title>Genomic Encyclopedia of Type Strains, Phase IV (KMG-IV): sequencing the most valuable type-strain genomes for metagenomic binning, comparative biology and taxonomic classification.</title>
        <authorList>
            <person name="Goeker M."/>
        </authorList>
    </citation>
    <scope>NUCLEOTIDE SEQUENCE [LARGE SCALE GENOMIC DNA]</scope>
    <source>
        <strain evidence="3 5">DSM 338</strain>
    </source>
</reference>
<protein>
    <submittedName>
        <fullName evidence="3">Uncharacterized protein (TIGR02001 family)</fullName>
    </submittedName>
</protein>
<evidence type="ECO:0000313" key="3">
    <source>
        <dbReference type="EMBL" id="MDR6335632.1"/>
    </source>
</evidence>
<dbReference type="GeneID" id="95765139"/>
<dbReference type="EMBL" id="BSDO01000008">
    <property type="protein sequence ID" value="GLI24691.1"/>
    <property type="molecule type" value="Genomic_DNA"/>
</dbReference>
<gene>
    <name evidence="3" type="ORF">GGQ86_004128</name>
    <name evidence="2" type="ORF">XFLAVUS301_43650</name>
</gene>
<dbReference type="Proteomes" id="UP001245370">
    <property type="component" value="Unassembled WGS sequence"/>
</dbReference>
<accession>A0A9W6FLS6</accession>
<keyword evidence="1" id="KW-0732">Signal</keyword>
<evidence type="ECO:0000313" key="2">
    <source>
        <dbReference type="EMBL" id="GLI24691.1"/>
    </source>
</evidence>
<evidence type="ECO:0000313" key="4">
    <source>
        <dbReference type="Proteomes" id="UP001144397"/>
    </source>
</evidence>
<dbReference type="Pfam" id="PF09694">
    <property type="entry name" value="Gcw_chp"/>
    <property type="match status" value="1"/>
</dbReference>
<dbReference type="Proteomes" id="UP001144397">
    <property type="component" value="Unassembled WGS sequence"/>
</dbReference>
<dbReference type="InterPro" id="IPR010239">
    <property type="entry name" value="CHP02001"/>
</dbReference>
<feature type="signal peptide" evidence="1">
    <location>
        <begin position="1"/>
        <end position="24"/>
    </location>
</feature>
<sequence>MNKIAVVAASMLLAGAASVGAAGAADLSSPMPVKAAPAPDPTPLWDVAFGVKLGTDYVFRGISQTDGNPTVQGYAELRLFDWIYAGIFASNVDFPPLNQFGGFTGLTDASAEIDLYGGLRHTWGAFTADVGFVYYYYPGEIGVNTLGAGVPSVNIDYWEIYFKPTYVINDVFTVGGNLYYTNSYAGSGSTGTYLSGTAKIDFTKWSPVKDVGFYVSGELGYQWLGQTDLGNIFVANYELPSYTTWNVGVAFTYKAATLDLRYYGSTLTSSPSYVSGVGFAPLGTCGVISGLQNVCGDRYVASLSFDTTFLALK</sequence>
<evidence type="ECO:0000256" key="1">
    <source>
        <dbReference type="SAM" id="SignalP"/>
    </source>
</evidence>